<evidence type="ECO:0000313" key="5">
    <source>
        <dbReference type="Proteomes" id="UP000322315"/>
    </source>
</evidence>
<dbReference type="InterPro" id="IPR054105">
    <property type="entry name" value="WHD_NrtR"/>
</dbReference>
<sequence length="241" mass="28211">MDFRKRDNVSVDCVIFGLDTDGLNILLHKRTLNMYNDNYPVIDDWVICGGRVYISKTLEASANIIFQSSTGYNVFNRTQFRTYGNPSRIKSDKDLLWVRSHGVKTQSMTIAYYFTQPKDCITVNEKHFKWFPIKGLPELGFDHSKIIKDAHEDLMKKIMVEPIIFNLMPDKFTLNELQFAFESILDIELDNRNFRKKVLKKIYIVPLNETKKGNAKKPSKLYVFSREVYNKVTEKDFIVNV</sequence>
<accession>A0A5M7B195</accession>
<dbReference type="SUPFAM" id="SSF55811">
    <property type="entry name" value="Nudix"/>
    <property type="match status" value="1"/>
</dbReference>
<dbReference type="AlphaFoldDB" id="A0A5M7B195"/>
<dbReference type="InterPro" id="IPR015797">
    <property type="entry name" value="NUDIX_hydrolase-like_dom_sf"/>
</dbReference>
<keyword evidence="2" id="KW-0378">Hydrolase</keyword>
<gene>
    <name evidence="2" type="ORF">F2B50_15635</name>
    <name evidence="3" type="ORF">FPF71_15635</name>
</gene>
<dbReference type="OrthoDB" id="9786141at2"/>
<dbReference type="Proteomes" id="UP000315145">
    <property type="component" value="Unassembled WGS sequence"/>
</dbReference>
<feature type="domain" description="NrtR DNA-binding winged helix" evidence="1">
    <location>
        <begin position="164"/>
        <end position="224"/>
    </location>
</feature>
<dbReference type="Proteomes" id="UP000322315">
    <property type="component" value="Unassembled WGS sequence"/>
</dbReference>
<keyword evidence="4" id="KW-1185">Reference proteome</keyword>
<reference evidence="3 4" key="2">
    <citation type="submission" date="2019-07" db="EMBL/GenBank/DDBJ databases">
        <title>Algibacter marinivivus sp. nov., isolated from the surface of a marine red alga.</title>
        <authorList>
            <person name="Zhong X."/>
            <person name="Xu W."/>
            <person name="Zhang Y."/>
            <person name="Zhang Q."/>
            <person name="Du Z."/>
        </authorList>
    </citation>
    <scope>NUCLEOTIDE SEQUENCE [LARGE SCALE GENOMIC DNA]</scope>
    <source>
        <strain evidence="3 4">RU-4-M-4</strain>
    </source>
</reference>
<evidence type="ECO:0000313" key="3">
    <source>
        <dbReference type="EMBL" id="TSJ73221.1"/>
    </source>
</evidence>
<name>A0A5M7B195_9FLAO</name>
<reference evidence="2" key="3">
    <citation type="submission" date="2019-09" db="EMBL/GenBank/DDBJ databases">
        <authorList>
            <person name="Zhang D.-C."/>
        </authorList>
    </citation>
    <scope>NUCLEOTIDE SEQUENCE</scope>
    <source>
        <strain evidence="2">RU-4-M-4</strain>
    </source>
</reference>
<evidence type="ECO:0000313" key="4">
    <source>
        <dbReference type="Proteomes" id="UP000315145"/>
    </source>
</evidence>
<comment type="caution">
    <text evidence="2">The sequence shown here is derived from an EMBL/GenBank/DDBJ whole genome shotgun (WGS) entry which is preliminary data.</text>
</comment>
<dbReference type="GO" id="GO:0016787">
    <property type="term" value="F:hydrolase activity"/>
    <property type="evidence" value="ECO:0007669"/>
    <property type="project" value="UniProtKB-KW"/>
</dbReference>
<dbReference type="RefSeq" id="WP_144117865.1">
    <property type="nucleotide sequence ID" value="NZ_JACHGE010000008.1"/>
</dbReference>
<evidence type="ECO:0000313" key="2">
    <source>
        <dbReference type="EMBL" id="KAA5821937.1"/>
    </source>
</evidence>
<protein>
    <submittedName>
        <fullName evidence="2">NUDIX hydrolase</fullName>
    </submittedName>
</protein>
<dbReference type="EMBL" id="VWRS01000010">
    <property type="protein sequence ID" value="KAA5821937.1"/>
    <property type="molecule type" value="Genomic_DNA"/>
</dbReference>
<organism evidence="2 5">
    <name type="scientific">Algibacter amylolyticus</name>
    <dbReference type="NCBI Taxonomy" id="1608400"/>
    <lineage>
        <taxon>Bacteria</taxon>
        <taxon>Pseudomonadati</taxon>
        <taxon>Bacteroidota</taxon>
        <taxon>Flavobacteriia</taxon>
        <taxon>Flavobacteriales</taxon>
        <taxon>Flavobacteriaceae</taxon>
        <taxon>Algibacter</taxon>
    </lineage>
</organism>
<dbReference type="EMBL" id="VMBF01000010">
    <property type="protein sequence ID" value="TSJ73221.1"/>
    <property type="molecule type" value="Genomic_DNA"/>
</dbReference>
<evidence type="ECO:0000259" key="1">
    <source>
        <dbReference type="Pfam" id="PF21906"/>
    </source>
</evidence>
<dbReference type="InterPro" id="IPR036390">
    <property type="entry name" value="WH_DNA-bd_sf"/>
</dbReference>
<reference evidence="2 5" key="1">
    <citation type="journal article" date="2015" name="Int. J. Syst. Evol. Microbiol.">
        <title>Algibacter amylolyticus sp. nov., isolated from intertidal sediment.</title>
        <authorList>
            <person name="Zhang D.C."/>
            <person name="Wu J."/>
            <person name="Neuner K."/>
            <person name="Yao J."/>
            <person name="Margesin R."/>
        </authorList>
    </citation>
    <scope>NUCLEOTIDE SEQUENCE [LARGE SCALE GENOMIC DNA]</scope>
    <source>
        <strain evidence="2 5">RU-4-M-4</strain>
    </source>
</reference>
<dbReference type="Gene3D" id="3.90.79.10">
    <property type="entry name" value="Nucleoside Triphosphate Pyrophosphohydrolase"/>
    <property type="match status" value="1"/>
</dbReference>
<proteinExistence type="predicted"/>
<dbReference type="Gene3D" id="1.10.10.10">
    <property type="entry name" value="Winged helix-like DNA-binding domain superfamily/Winged helix DNA-binding domain"/>
    <property type="match status" value="1"/>
</dbReference>
<dbReference type="Pfam" id="PF21906">
    <property type="entry name" value="WHD_NrtR"/>
    <property type="match status" value="1"/>
</dbReference>
<dbReference type="InterPro" id="IPR036388">
    <property type="entry name" value="WH-like_DNA-bd_sf"/>
</dbReference>
<dbReference type="CDD" id="cd18873">
    <property type="entry name" value="NUDIX_NadM_like"/>
    <property type="match status" value="1"/>
</dbReference>
<dbReference type="SUPFAM" id="SSF46785">
    <property type="entry name" value="Winged helix' DNA-binding domain"/>
    <property type="match status" value="1"/>
</dbReference>